<dbReference type="Gene3D" id="1.10.630.10">
    <property type="entry name" value="Cytochrome P450"/>
    <property type="match status" value="1"/>
</dbReference>
<dbReference type="InterPro" id="IPR002402">
    <property type="entry name" value="Cyt_P450_E_grp-II"/>
</dbReference>
<keyword evidence="7" id="KW-0503">Monooxygenase</keyword>
<dbReference type="Proteomes" id="UP001328107">
    <property type="component" value="Unassembled WGS sequence"/>
</dbReference>
<dbReference type="PANTHER" id="PTHR24291">
    <property type="entry name" value="CYTOCHROME P450 FAMILY 4"/>
    <property type="match status" value="1"/>
</dbReference>
<sequence length="219" mass="25101">LGSKESGGDRWRGKRKMLTPSFHFTMLMSYIEVMNRHAKVLVEVLQDSIGQNIDMDTFVKRFTLDVICDTAMGMDLGAQHRPDQPYVESIATLMYLGSQTTMNPHLWNPIGRWITGWQKKYDTALSIAHGFTNKVISERIDLICRGEVDVNKRAFLDMLIAEKTRSNISLEDIREEVDTFMFAGHDTTSTTLGWALWCLAHHPEIQQRVYEEVQGIFGE</sequence>
<dbReference type="InterPro" id="IPR001128">
    <property type="entry name" value="Cyt_P450"/>
</dbReference>
<gene>
    <name evidence="8" type="ORF">PMAYCL1PPCAC_19476</name>
</gene>
<dbReference type="AlphaFoldDB" id="A0AAN5CRB0"/>
<evidence type="ECO:0000256" key="6">
    <source>
        <dbReference type="ARBA" id="ARBA00023004"/>
    </source>
</evidence>
<accession>A0AAN5CRB0</accession>
<dbReference type="EMBL" id="BTRK01000004">
    <property type="protein sequence ID" value="GMR49281.1"/>
    <property type="molecule type" value="Genomic_DNA"/>
</dbReference>
<evidence type="ECO:0000256" key="5">
    <source>
        <dbReference type="ARBA" id="ARBA00023002"/>
    </source>
</evidence>
<dbReference type="PRINTS" id="PR00464">
    <property type="entry name" value="EP450II"/>
</dbReference>
<keyword evidence="4" id="KW-0479">Metal-binding</keyword>
<dbReference type="PANTHER" id="PTHR24291:SF130">
    <property type="entry name" value="CYTOCHROME P450 FAMILY"/>
    <property type="match status" value="1"/>
</dbReference>
<comment type="similarity">
    <text evidence="2">Belongs to the cytochrome P450 family.</text>
</comment>
<comment type="caution">
    <text evidence="8">The sequence shown here is derived from an EMBL/GenBank/DDBJ whole genome shotgun (WGS) entry which is preliminary data.</text>
</comment>
<dbReference type="Pfam" id="PF00067">
    <property type="entry name" value="p450"/>
    <property type="match status" value="1"/>
</dbReference>
<evidence type="ECO:0000256" key="7">
    <source>
        <dbReference type="ARBA" id="ARBA00023033"/>
    </source>
</evidence>
<keyword evidence="6" id="KW-0408">Iron</keyword>
<dbReference type="GO" id="GO:0016705">
    <property type="term" value="F:oxidoreductase activity, acting on paired donors, with incorporation or reduction of molecular oxygen"/>
    <property type="evidence" value="ECO:0007669"/>
    <property type="project" value="InterPro"/>
</dbReference>
<dbReference type="GO" id="GO:0005506">
    <property type="term" value="F:iron ion binding"/>
    <property type="evidence" value="ECO:0007669"/>
    <property type="project" value="InterPro"/>
</dbReference>
<dbReference type="InterPro" id="IPR036396">
    <property type="entry name" value="Cyt_P450_sf"/>
</dbReference>
<feature type="non-terminal residue" evidence="8">
    <location>
        <position position="219"/>
    </location>
</feature>
<organism evidence="8 9">
    <name type="scientific">Pristionchus mayeri</name>
    <dbReference type="NCBI Taxonomy" id="1317129"/>
    <lineage>
        <taxon>Eukaryota</taxon>
        <taxon>Metazoa</taxon>
        <taxon>Ecdysozoa</taxon>
        <taxon>Nematoda</taxon>
        <taxon>Chromadorea</taxon>
        <taxon>Rhabditida</taxon>
        <taxon>Rhabditina</taxon>
        <taxon>Diplogasteromorpha</taxon>
        <taxon>Diplogasteroidea</taxon>
        <taxon>Neodiplogasteridae</taxon>
        <taxon>Pristionchus</taxon>
    </lineage>
</organism>
<reference evidence="9" key="1">
    <citation type="submission" date="2022-10" db="EMBL/GenBank/DDBJ databases">
        <title>Genome assembly of Pristionchus species.</title>
        <authorList>
            <person name="Yoshida K."/>
            <person name="Sommer R.J."/>
        </authorList>
    </citation>
    <scope>NUCLEOTIDE SEQUENCE [LARGE SCALE GENOMIC DNA]</scope>
    <source>
        <strain evidence="9">RS5460</strain>
    </source>
</reference>
<keyword evidence="3" id="KW-0349">Heme</keyword>
<evidence type="ECO:0000256" key="4">
    <source>
        <dbReference type="ARBA" id="ARBA00022723"/>
    </source>
</evidence>
<dbReference type="GO" id="GO:0020037">
    <property type="term" value="F:heme binding"/>
    <property type="evidence" value="ECO:0007669"/>
    <property type="project" value="InterPro"/>
</dbReference>
<evidence type="ECO:0000313" key="9">
    <source>
        <dbReference type="Proteomes" id="UP001328107"/>
    </source>
</evidence>
<evidence type="ECO:0008006" key="10">
    <source>
        <dbReference type="Google" id="ProtNLM"/>
    </source>
</evidence>
<keyword evidence="9" id="KW-1185">Reference proteome</keyword>
<keyword evidence="5" id="KW-0560">Oxidoreductase</keyword>
<evidence type="ECO:0000256" key="2">
    <source>
        <dbReference type="ARBA" id="ARBA00010617"/>
    </source>
</evidence>
<evidence type="ECO:0000256" key="1">
    <source>
        <dbReference type="ARBA" id="ARBA00001971"/>
    </source>
</evidence>
<comment type="cofactor">
    <cofactor evidence="1">
        <name>heme</name>
        <dbReference type="ChEBI" id="CHEBI:30413"/>
    </cofactor>
</comment>
<proteinExistence type="inferred from homology"/>
<evidence type="ECO:0000313" key="8">
    <source>
        <dbReference type="EMBL" id="GMR49281.1"/>
    </source>
</evidence>
<dbReference type="InterPro" id="IPR050196">
    <property type="entry name" value="Cytochrome_P450_Monoox"/>
</dbReference>
<feature type="non-terminal residue" evidence="8">
    <location>
        <position position="1"/>
    </location>
</feature>
<protein>
    <recommendedName>
        <fullName evidence="10">Cytochrome P450</fullName>
    </recommendedName>
</protein>
<dbReference type="SUPFAM" id="SSF48264">
    <property type="entry name" value="Cytochrome P450"/>
    <property type="match status" value="1"/>
</dbReference>
<dbReference type="GO" id="GO:0004497">
    <property type="term" value="F:monooxygenase activity"/>
    <property type="evidence" value="ECO:0007669"/>
    <property type="project" value="UniProtKB-KW"/>
</dbReference>
<name>A0AAN5CRB0_9BILA</name>
<evidence type="ECO:0000256" key="3">
    <source>
        <dbReference type="ARBA" id="ARBA00022617"/>
    </source>
</evidence>